<dbReference type="FunFam" id="2.70.170.10:FF:000021">
    <property type="entry name" value="Gamma-aminobutyric acid receptor isoform 3b"/>
    <property type="match status" value="3"/>
</dbReference>
<dbReference type="SUPFAM" id="SSF90112">
    <property type="entry name" value="Neurotransmitter-gated ion-channel transmembrane pore"/>
    <property type="match status" value="3"/>
</dbReference>
<keyword evidence="3" id="KW-1003">Cell membrane</keyword>
<reference evidence="24" key="1">
    <citation type="journal article" date="2017" name="bioRxiv">
        <title>Comparative analysis of the genomes of Stylophora pistillata and Acropora digitifera provides evidence for extensive differences between species of corals.</title>
        <authorList>
            <person name="Voolstra C.R."/>
            <person name="Li Y."/>
            <person name="Liew Y.J."/>
            <person name="Baumgarten S."/>
            <person name="Zoccola D."/>
            <person name="Flot J.-F."/>
            <person name="Tambutte S."/>
            <person name="Allemand D."/>
            <person name="Aranda M."/>
        </authorList>
    </citation>
    <scope>NUCLEOTIDE SEQUENCE [LARGE SCALE GENOMIC DNA]</scope>
</reference>
<dbReference type="GO" id="GO:0034707">
    <property type="term" value="C:chloride channel complex"/>
    <property type="evidence" value="ECO:0007669"/>
    <property type="project" value="UniProtKB-KW"/>
</dbReference>
<feature type="transmembrane region" description="Helical" evidence="20">
    <location>
        <begin position="659"/>
        <end position="680"/>
    </location>
</feature>
<evidence type="ECO:0000259" key="21">
    <source>
        <dbReference type="Pfam" id="PF02931"/>
    </source>
</evidence>
<dbReference type="GO" id="GO:0005254">
    <property type="term" value="F:chloride channel activity"/>
    <property type="evidence" value="ECO:0007669"/>
    <property type="project" value="UniProtKB-KW"/>
</dbReference>
<keyword evidence="24" id="KW-1185">Reference proteome</keyword>
<dbReference type="GO" id="GO:0045211">
    <property type="term" value="C:postsynaptic membrane"/>
    <property type="evidence" value="ECO:0007669"/>
    <property type="project" value="UniProtKB-SubCell"/>
</dbReference>
<feature type="domain" description="Neurotransmitter-gated ion-channel transmembrane" evidence="22">
    <location>
        <begin position="1085"/>
        <end position="1284"/>
    </location>
</feature>
<feature type="transmembrane region" description="Helical" evidence="20">
    <location>
        <begin position="1109"/>
        <end position="1128"/>
    </location>
</feature>
<dbReference type="CDD" id="cd19049">
    <property type="entry name" value="LGIC_TM_anion"/>
    <property type="match status" value="3"/>
</dbReference>
<evidence type="ECO:0000256" key="14">
    <source>
        <dbReference type="ARBA" id="ARBA00023214"/>
    </source>
</evidence>
<feature type="chain" id="PRO_5022250177" description="Gamma-aminobutyric acid receptor subunit beta" evidence="20">
    <location>
        <begin position="27"/>
        <end position="1291"/>
    </location>
</feature>
<dbReference type="NCBIfam" id="TIGR00860">
    <property type="entry name" value="LIC"/>
    <property type="match status" value="2"/>
</dbReference>
<evidence type="ECO:0000256" key="11">
    <source>
        <dbReference type="ARBA" id="ARBA00023170"/>
    </source>
</evidence>
<evidence type="ECO:0000313" key="24">
    <source>
        <dbReference type="Proteomes" id="UP000225706"/>
    </source>
</evidence>
<dbReference type="GO" id="GO:0005230">
    <property type="term" value="F:extracellular ligand-gated monoatomic ion channel activity"/>
    <property type="evidence" value="ECO:0007669"/>
    <property type="project" value="InterPro"/>
</dbReference>
<feature type="transmembrane region" description="Helical" evidence="20">
    <location>
        <begin position="1081"/>
        <end position="1102"/>
    </location>
</feature>
<evidence type="ECO:0000256" key="13">
    <source>
        <dbReference type="ARBA" id="ARBA00023180"/>
    </source>
</evidence>
<evidence type="ECO:0000256" key="3">
    <source>
        <dbReference type="ARBA" id="ARBA00022475"/>
    </source>
</evidence>
<evidence type="ECO:0000256" key="4">
    <source>
        <dbReference type="ARBA" id="ARBA00022692"/>
    </source>
</evidence>
<evidence type="ECO:0000256" key="9">
    <source>
        <dbReference type="ARBA" id="ARBA00023136"/>
    </source>
</evidence>
<keyword evidence="9 20" id="KW-0472">Membrane</keyword>
<comment type="similarity">
    <text evidence="1">Belongs to the ligand-gated ion channel (TC 1.A.9) family. Gamma-aminobutyric acid receptor (TC 1.A.9.5) subfamily.</text>
</comment>
<sequence>IEASKDVSMMKHFVLILYALISSTRLCQVAIGRIHEPKGKEISQLLTKLLDCSRYDGRLRPNYGEGPVEVSVGFWILSIERIDVVNMDFTIDIFLRQQWTDKRLDHGLNHTITLSSRWAMKKIWVPDSYFVNAKTGRMHRVTTPNMMLMLGPGGVIKYNARTTIKAACLIDLRKFPMDSQVCPLVLESYGYSAEHIRYKWEVSGTDGHSFVPSEVRLMPNYELTNINLSLTMNIYVVGNFSGVCATFTFKRSYSYFLSHMYGTSSVIVAISWIGFVVPFEQTAARIALGITSLLTEVTILNMMNNSMPKVSYVKSSDKFLIGCFVFVFLTLIEYCVVLLLKAKQKQRSIKARKSAGKQQEKDEKCDHMEPKDWIRNGTLINTEECDIKFPHGSSRKATSEYSSSRCEIAGDESTRAELTMAIDRKLSLVAFLCGLLCIAGASSRNKTVSEILDKLLMKGNYDSRLRPHYNGGPVDVTVGFWVLSIDAINVMDMDFSLDIFLRQAWQDERLDHGLSQTMFLSNFVMDRIWMPDSYFVNAKQGSFHKVTTDNVMIMIKPGGMVYYNARLTIKAACPMDLRKFPMDTQHCPLTIESYGYSADHIRFRWEKDLTDGMSFVPGSTKMLPQYRLTQLSLAKTYNEYVVGDWSGIKATFTFERMSSYFLIHVYGPCALIVIISWITFVLPRSSPPARVTLGVTSVLTVVTILNLLNNSMPKVNYVKTIDKYLIGCFLFVFASLIEYSLVLFLARSMKKYQESDKDKKNNEKDITKGACSNRTISNGTVALSGRHKQEKICSPQLEMVEFAKMEQELMIRDSPEDKSEESKWLCLEKWRNNLYTEASVLAIDEISLVLFPKLDKDLTTLSASNKTVSQILDKLLMKGHYDLRLRPNYDGGPVDVTVGFWVLSIDTINVIDMDFSLDIFFRQAWRDERLDHGLNQTMFLSTFVMDRIWMPDTYFVNAKHGSFHKVTKDNVMIMIMPGGIVHYNARITIKAACPMDLRKFPMDTQHCPLTIESYGYSADHIRFRWEQDLTDGMSFVPANLKMLPQYNLVGLDLTKSFNKYVVGNWSFIKATFTFERMSSYFFVHVYAPCALIVIISWITFVLPRSSPPARVTLGVTAVLTVVTILNMLNNSMPKVNYTKTIDKYLIGCFLFVLASLGEYSIVLFLASRMKKYQKIQELERNNHKPNNEDACDVSKQWRNGDGVANRRCNPDKICSTQLEMMEFAKMEQELMINDPQEKKPERSKWLSLAEWKKRLYTEEAVLAVDELSLIVFPISFGVFNIVYWIAVARDT</sequence>
<dbReference type="PRINTS" id="PR00253">
    <property type="entry name" value="GABAARECEPTR"/>
</dbReference>
<dbReference type="Pfam" id="PF02932">
    <property type="entry name" value="Neur_chan_memb"/>
    <property type="match status" value="3"/>
</dbReference>
<keyword evidence="8 20" id="KW-0406">Ion transport</keyword>
<dbReference type="PROSITE" id="PS00236">
    <property type="entry name" value="NEUROTR_ION_CHANNEL"/>
    <property type="match status" value="3"/>
</dbReference>
<gene>
    <name evidence="23" type="primary">Gabrb1</name>
    <name evidence="23" type="ORF">AWC38_SpisGene10673</name>
</gene>
<dbReference type="Gene3D" id="2.70.170.10">
    <property type="entry name" value="Neurotransmitter-gated ion-channel ligand-binding domain"/>
    <property type="match status" value="3"/>
</dbReference>
<dbReference type="GO" id="GO:0004888">
    <property type="term" value="F:transmembrane signaling receptor activity"/>
    <property type="evidence" value="ECO:0007669"/>
    <property type="project" value="InterPro"/>
</dbReference>
<evidence type="ECO:0000256" key="17">
    <source>
        <dbReference type="ARBA" id="ARBA00023303"/>
    </source>
</evidence>
<dbReference type="SUPFAM" id="SSF63712">
    <property type="entry name" value="Nicotinic receptor ligand binding domain-like"/>
    <property type="match status" value="3"/>
</dbReference>
<evidence type="ECO:0000259" key="22">
    <source>
        <dbReference type="Pfam" id="PF02932"/>
    </source>
</evidence>
<evidence type="ECO:0000256" key="2">
    <source>
        <dbReference type="ARBA" id="ARBA00022448"/>
    </source>
</evidence>
<dbReference type="Gene3D" id="1.20.58.390">
    <property type="entry name" value="Neurotransmitter-gated ion-channel transmembrane domain"/>
    <property type="match status" value="3"/>
</dbReference>
<dbReference type="OrthoDB" id="8890589at2759"/>
<evidence type="ECO:0000256" key="19">
    <source>
        <dbReference type="ARBA" id="ARBA00071250"/>
    </source>
</evidence>
<protein>
    <recommendedName>
        <fullName evidence="19">Gamma-aminobutyric acid receptor subunit beta</fullName>
    </recommendedName>
</protein>
<accession>A0A2B4S8E8</accession>
<keyword evidence="16" id="KW-1071">Ligand-gated ion channel</keyword>
<evidence type="ECO:0000256" key="10">
    <source>
        <dbReference type="ARBA" id="ARBA00023157"/>
    </source>
</evidence>
<evidence type="ECO:0000256" key="6">
    <source>
        <dbReference type="ARBA" id="ARBA00022989"/>
    </source>
</evidence>
<evidence type="ECO:0000256" key="20">
    <source>
        <dbReference type="RuleBase" id="RU000687"/>
    </source>
</evidence>
<keyword evidence="2 20" id="KW-0813">Transport</keyword>
<comment type="caution">
    <text evidence="20">Lacks conserved residue(s) required for the propagation of feature annotation.</text>
</comment>
<dbReference type="InterPro" id="IPR006029">
    <property type="entry name" value="Neurotrans-gated_channel_TM"/>
</dbReference>
<feature type="domain" description="Neurotransmitter-gated ion-channel ligand-binding" evidence="21">
    <location>
        <begin position="450"/>
        <end position="656"/>
    </location>
</feature>
<dbReference type="InterPro" id="IPR006202">
    <property type="entry name" value="Neur_chan_lig-bd"/>
</dbReference>
<feature type="transmembrane region" description="Helical" evidence="20">
    <location>
        <begin position="226"/>
        <end position="249"/>
    </location>
</feature>
<keyword evidence="12" id="KW-0869">Chloride channel</keyword>
<evidence type="ECO:0000256" key="18">
    <source>
        <dbReference type="ARBA" id="ARBA00034104"/>
    </source>
</evidence>
<keyword evidence="7" id="KW-0770">Synapse</keyword>
<keyword evidence="4 20" id="KW-0812">Transmembrane</keyword>
<proteinExistence type="inferred from homology"/>
<keyword evidence="14" id="KW-0868">Chloride</keyword>
<evidence type="ECO:0000256" key="5">
    <source>
        <dbReference type="ARBA" id="ARBA00022729"/>
    </source>
</evidence>
<dbReference type="EMBL" id="LSMT01000168">
    <property type="protein sequence ID" value="PFX24745.1"/>
    <property type="molecule type" value="Genomic_DNA"/>
</dbReference>
<feature type="domain" description="Neurotransmitter-gated ion-channel transmembrane" evidence="22">
    <location>
        <begin position="266"/>
        <end position="372"/>
    </location>
</feature>
<comment type="subcellular location">
    <subcellularLocation>
        <location evidence="18">Postsynaptic cell membrane</location>
        <topology evidence="18">Multi-pass membrane protein</topology>
    </subcellularLocation>
</comment>
<feature type="domain" description="Neurotransmitter-gated ion-channel ligand-binding" evidence="21">
    <location>
        <begin position="43"/>
        <end position="251"/>
    </location>
</feature>
<feature type="domain" description="Neurotransmitter-gated ion-channel transmembrane" evidence="22">
    <location>
        <begin position="666"/>
        <end position="814"/>
    </location>
</feature>
<feature type="signal peptide" evidence="20">
    <location>
        <begin position="1"/>
        <end position="26"/>
    </location>
</feature>
<evidence type="ECO:0000256" key="1">
    <source>
        <dbReference type="ARBA" id="ARBA00010180"/>
    </source>
</evidence>
<keyword evidence="6 20" id="KW-1133">Transmembrane helix</keyword>
<dbReference type="InterPro" id="IPR006201">
    <property type="entry name" value="Neur_channel"/>
</dbReference>
<dbReference type="InterPro" id="IPR038050">
    <property type="entry name" value="Neuro_actylchol_rec"/>
</dbReference>
<dbReference type="InterPro" id="IPR006028">
    <property type="entry name" value="GABAA/Glycine_rcpt"/>
</dbReference>
<comment type="caution">
    <text evidence="23">The sequence shown here is derived from an EMBL/GenBank/DDBJ whole genome shotgun (WGS) entry which is preliminary data.</text>
</comment>
<dbReference type="InterPro" id="IPR018000">
    <property type="entry name" value="Neurotransmitter_ion_chnl_CS"/>
</dbReference>
<keyword evidence="5 20" id="KW-0732">Signal</keyword>
<feature type="transmembrane region" description="Helical" evidence="20">
    <location>
        <begin position="692"/>
        <end position="712"/>
    </location>
</feature>
<keyword evidence="15" id="KW-0628">Postsynaptic cell membrane</keyword>
<evidence type="ECO:0000256" key="7">
    <source>
        <dbReference type="ARBA" id="ARBA00023018"/>
    </source>
</evidence>
<keyword evidence="11 23" id="KW-0675">Receptor</keyword>
<evidence type="ECO:0000256" key="15">
    <source>
        <dbReference type="ARBA" id="ARBA00023257"/>
    </source>
</evidence>
<organism evidence="23 24">
    <name type="scientific">Stylophora pistillata</name>
    <name type="common">Smooth cauliflower coral</name>
    <dbReference type="NCBI Taxonomy" id="50429"/>
    <lineage>
        <taxon>Eukaryota</taxon>
        <taxon>Metazoa</taxon>
        <taxon>Cnidaria</taxon>
        <taxon>Anthozoa</taxon>
        <taxon>Hexacorallia</taxon>
        <taxon>Scleractinia</taxon>
        <taxon>Astrocoeniina</taxon>
        <taxon>Pocilloporidae</taxon>
        <taxon>Stylophora</taxon>
    </lineage>
</organism>
<dbReference type="PANTHER" id="PTHR18945">
    <property type="entry name" value="NEUROTRANSMITTER GATED ION CHANNEL"/>
    <property type="match status" value="1"/>
</dbReference>
<feature type="transmembrane region" description="Helical" evidence="20">
    <location>
        <begin position="286"/>
        <end position="307"/>
    </location>
</feature>
<evidence type="ECO:0000256" key="16">
    <source>
        <dbReference type="ARBA" id="ARBA00023286"/>
    </source>
</evidence>
<keyword evidence="13" id="KW-0325">Glycoprotein</keyword>
<evidence type="ECO:0000256" key="8">
    <source>
        <dbReference type="ARBA" id="ARBA00023065"/>
    </source>
</evidence>
<dbReference type="CDD" id="cd18990">
    <property type="entry name" value="LGIC_ECD_GABAAR"/>
    <property type="match status" value="3"/>
</dbReference>
<evidence type="ECO:0000256" key="12">
    <source>
        <dbReference type="ARBA" id="ARBA00023173"/>
    </source>
</evidence>
<evidence type="ECO:0000313" key="23">
    <source>
        <dbReference type="EMBL" id="PFX24745.1"/>
    </source>
</evidence>
<feature type="non-terminal residue" evidence="23">
    <location>
        <position position="1"/>
    </location>
</feature>
<feature type="transmembrane region" description="Helical" evidence="20">
    <location>
        <begin position="261"/>
        <end position="279"/>
    </location>
</feature>
<feature type="transmembrane region" description="Helical" evidence="20">
    <location>
        <begin position="319"/>
        <end position="340"/>
    </location>
</feature>
<dbReference type="Proteomes" id="UP000225706">
    <property type="component" value="Unassembled WGS sequence"/>
</dbReference>
<dbReference type="STRING" id="50429.A0A2B4S8E8"/>
<name>A0A2B4S8E8_STYPI</name>
<dbReference type="Pfam" id="PF02931">
    <property type="entry name" value="Neur_chan_LBD"/>
    <property type="match status" value="3"/>
</dbReference>
<feature type="transmembrane region" description="Helical" evidence="20">
    <location>
        <begin position="1144"/>
        <end position="1166"/>
    </location>
</feature>
<dbReference type="InterPro" id="IPR036734">
    <property type="entry name" value="Neur_chan_lig-bd_sf"/>
</dbReference>
<keyword evidence="17 20" id="KW-0407">Ion channel</keyword>
<feature type="transmembrane region" description="Helical" evidence="20">
    <location>
        <begin position="1260"/>
        <end position="1286"/>
    </location>
</feature>
<feature type="domain" description="Neurotransmitter-gated ion-channel ligand-binding" evidence="21">
    <location>
        <begin position="869"/>
        <end position="1076"/>
    </location>
</feature>
<feature type="transmembrane region" description="Helical" evidence="20">
    <location>
        <begin position="724"/>
        <end position="746"/>
    </location>
</feature>
<dbReference type="PRINTS" id="PR00252">
    <property type="entry name" value="NRIONCHANNEL"/>
</dbReference>
<keyword evidence="10" id="KW-1015">Disulfide bond</keyword>
<dbReference type="InterPro" id="IPR036719">
    <property type="entry name" value="Neuro-gated_channel_TM_sf"/>
</dbReference>